<evidence type="ECO:0000313" key="2">
    <source>
        <dbReference type="Proteomes" id="UP000887116"/>
    </source>
</evidence>
<keyword evidence="2" id="KW-1185">Reference proteome</keyword>
<accession>A0A8X6KIY8</accession>
<evidence type="ECO:0000313" key="1">
    <source>
        <dbReference type="EMBL" id="GFQ75349.1"/>
    </source>
</evidence>
<name>A0A8X6KIY8_TRICU</name>
<protein>
    <submittedName>
        <fullName evidence="1">Uncharacterized protein</fullName>
    </submittedName>
</protein>
<dbReference type="Proteomes" id="UP000887116">
    <property type="component" value="Unassembled WGS sequence"/>
</dbReference>
<dbReference type="AlphaFoldDB" id="A0A8X6KIY8"/>
<proteinExistence type="predicted"/>
<dbReference type="OrthoDB" id="6411050at2759"/>
<dbReference type="EMBL" id="BMAO01001713">
    <property type="protein sequence ID" value="GFQ75349.1"/>
    <property type="molecule type" value="Genomic_DNA"/>
</dbReference>
<gene>
    <name evidence="1" type="primary">AVEN_58055_1</name>
    <name evidence="1" type="ORF">TNCT_229601</name>
</gene>
<reference evidence="1" key="1">
    <citation type="submission" date="2020-07" db="EMBL/GenBank/DDBJ databases">
        <title>Multicomponent nature underlies the extraordinary mechanical properties of spider dragline silk.</title>
        <authorList>
            <person name="Kono N."/>
            <person name="Nakamura H."/>
            <person name="Mori M."/>
            <person name="Yoshida Y."/>
            <person name="Ohtoshi R."/>
            <person name="Malay A.D."/>
            <person name="Moran D.A.P."/>
            <person name="Tomita M."/>
            <person name="Numata K."/>
            <person name="Arakawa K."/>
        </authorList>
    </citation>
    <scope>NUCLEOTIDE SEQUENCE</scope>
</reference>
<organism evidence="1 2">
    <name type="scientific">Trichonephila clavata</name>
    <name type="common">Joro spider</name>
    <name type="synonym">Nephila clavata</name>
    <dbReference type="NCBI Taxonomy" id="2740835"/>
    <lineage>
        <taxon>Eukaryota</taxon>
        <taxon>Metazoa</taxon>
        <taxon>Ecdysozoa</taxon>
        <taxon>Arthropoda</taxon>
        <taxon>Chelicerata</taxon>
        <taxon>Arachnida</taxon>
        <taxon>Araneae</taxon>
        <taxon>Araneomorphae</taxon>
        <taxon>Entelegynae</taxon>
        <taxon>Araneoidea</taxon>
        <taxon>Nephilidae</taxon>
        <taxon>Trichonephila</taxon>
    </lineage>
</organism>
<sequence>MDTNCTVFTTEDSWSLLLGDQKLIYPKDGGKTFFCASQLFCNDPKTFESYMKLVNAINYYENIYYYKNSIVFLDNYDIPFPGGNYFSSQNKSNLWYRICLVLSDLDNIQKIEDDFTNRKSIYSLPLKVKPEESNISNFITINPVKEIKFPETYYESTNIVLKRKCFKDPTFIIQDILNSYPHSNEVGIIIEYPVSISYLSANASDKDRQFLALAINCNVPKTILYVPAPFDRYYQYKHTPKEVSWVTMLYDSQITPPDMNIVVLDKNIIGYSYKNTFFCLTYPKLLTGNALENKNTSKLLNMLTFDLTLDENFKIVYNYRFDSNHTLHCVKHKDLNHELWCMSLADNFTSYPKKIVPSYLVRSWSDLLLEHFENKHVNYGNLKLVKLMFILARHKICFLTRESKTRDIVYENYKDIVFKLERSVLDFINTIRLDLIMPDRETETGSCTIL</sequence>
<comment type="caution">
    <text evidence="1">The sequence shown here is derived from an EMBL/GenBank/DDBJ whole genome shotgun (WGS) entry which is preliminary data.</text>
</comment>